<dbReference type="EMBL" id="CDMZ01001089">
    <property type="protein sequence ID" value="CEM27024.1"/>
    <property type="molecule type" value="Genomic_DNA"/>
</dbReference>
<accession>A0A0G4GCZ0</accession>
<feature type="compositionally biased region" description="Acidic residues" evidence="1">
    <location>
        <begin position="354"/>
        <end position="364"/>
    </location>
</feature>
<protein>
    <submittedName>
        <fullName evidence="2">Uncharacterized protein</fullName>
    </submittedName>
</protein>
<evidence type="ECO:0000256" key="1">
    <source>
        <dbReference type="SAM" id="MobiDB-lite"/>
    </source>
</evidence>
<feature type="compositionally biased region" description="Low complexity" evidence="1">
    <location>
        <begin position="297"/>
        <end position="306"/>
    </location>
</feature>
<gene>
    <name evidence="2" type="ORF">Cvel_21314</name>
</gene>
<feature type="region of interest" description="Disordered" evidence="1">
    <location>
        <begin position="204"/>
        <end position="371"/>
    </location>
</feature>
<evidence type="ECO:0000313" key="2">
    <source>
        <dbReference type="EMBL" id="CEM27024.1"/>
    </source>
</evidence>
<proteinExistence type="predicted"/>
<name>A0A0G4GCZ0_9ALVE</name>
<dbReference type="VEuPathDB" id="CryptoDB:Cvel_21314"/>
<organism evidence="2">
    <name type="scientific">Chromera velia CCMP2878</name>
    <dbReference type="NCBI Taxonomy" id="1169474"/>
    <lineage>
        <taxon>Eukaryota</taxon>
        <taxon>Sar</taxon>
        <taxon>Alveolata</taxon>
        <taxon>Colpodellida</taxon>
        <taxon>Chromeraceae</taxon>
        <taxon>Chromera</taxon>
    </lineage>
</organism>
<feature type="compositionally biased region" description="Basic and acidic residues" evidence="1">
    <location>
        <begin position="165"/>
        <end position="180"/>
    </location>
</feature>
<dbReference type="AlphaFoldDB" id="A0A0G4GCZ0"/>
<feature type="compositionally biased region" description="Acidic residues" evidence="1">
    <location>
        <begin position="141"/>
        <end position="162"/>
    </location>
</feature>
<reference evidence="2" key="1">
    <citation type="submission" date="2014-11" db="EMBL/GenBank/DDBJ databases">
        <authorList>
            <person name="Otto D Thomas"/>
            <person name="Naeem Raeece"/>
        </authorList>
    </citation>
    <scope>NUCLEOTIDE SEQUENCE</scope>
</reference>
<sequence length="547" mass="58471">MGRLGSSLSLTNSVMPGSSLSVTGLTELGSSVSLTSMGRLGSSLSLTNFAMLGSSLSVSSLTELGSSLSLTSMGRLGSSLSLTNFAMPGSSLSVTGLTELGSSLSLTSMGRLGSSLSLTSMGRVGSSLSVTGFAESGPSEKEDEGEEEGREEEEGEEEEGGEEGGLGREGEGKDTEENRKPPGNWLFLSSLCLVAVVFGHGLAGHPRRRAHRRGLEGPLPAPKPAGEDDPPAPDEPPRVEGDLPPPAPPADPDNVPNDDLGREEDTPHTQAAESLGARRLTEETTAEARSMKESLGASARAASASATGVDDPPPNRPSGVMASARASGDSGCHERESEGVSGLPVPGPDQYVDSPEEPQQEGEQEGDRGEFVWEIEADEWVGRFRWGGEIFTVVPWGEKLCFDVGEVGSDGGYIYYMLEAVDGSDLNNAEAPVTCQCFRMIDDQLLETWVSVEETKIWRREGNSIAESFFSTRHQCPAVDAKQPWKGGKGQETHKLFLLYDESIEGLRWWQRIPFRRDTPVGQPIWTSPEGEGVYRMREDGCWETGK</sequence>
<feature type="region of interest" description="Disordered" evidence="1">
    <location>
        <begin position="128"/>
        <end position="181"/>
    </location>
</feature>